<protein>
    <recommendedName>
        <fullName evidence="3">Glycoside hydrolase 123 C-terminal domain-containing protein</fullName>
    </recommendedName>
</protein>
<comment type="caution">
    <text evidence="1">The sequence shown here is derived from an EMBL/GenBank/DDBJ whole genome shotgun (WGS) entry which is preliminary data.</text>
</comment>
<name>A0A2A5T2T0_9GAMM</name>
<dbReference type="RefSeq" id="WP_190319275.1">
    <property type="nucleotide sequence ID" value="NZ_CAWNJE010000026.1"/>
</dbReference>
<evidence type="ECO:0008006" key="3">
    <source>
        <dbReference type="Google" id="ProtNLM"/>
    </source>
</evidence>
<evidence type="ECO:0000313" key="1">
    <source>
        <dbReference type="EMBL" id="PCS22456.1"/>
    </source>
</evidence>
<gene>
    <name evidence="1" type="ORF">BTN49_1982</name>
</gene>
<dbReference type="GeneID" id="66951909"/>
<organism evidence="1 2">
    <name type="scientific">Candidatus Enterovibrio escicola</name>
    <dbReference type="NCBI Taxonomy" id="1927127"/>
    <lineage>
        <taxon>Bacteria</taxon>
        <taxon>Pseudomonadati</taxon>
        <taxon>Pseudomonadota</taxon>
        <taxon>Gammaproteobacteria</taxon>
        <taxon>Vibrionales</taxon>
        <taxon>Vibrionaceae</taxon>
        <taxon>Enterovibrio</taxon>
    </lineage>
</organism>
<accession>A0A2A5T2T0</accession>
<dbReference type="Proteomes" id="UP000219020">
    <property type="component" value="Unassembled WGS sequence"/>
</dbReference>
<sequence length="800" mass="91194">MRILLIQVKKGINNVFFLLFTLLLIICTPAVSKILLEESKLNSVSETTLLLIKGTNLSDANITLVIRADDTQNPSYADRANLERVIPFGEFELHISFASLRTPNGRQLNLSTLQQIILFPSEPRQGFSIISANIVIPKPIGENIYAWDLGPVDSAIWPGFKPLTVHTGMLTGKMLDSIDRSTRMQLSDSLTIDGIRGIDTVELPLPVGKWQITLWLRDAGEWEYLPHPLQREIYANGRRVYVQNRSPMEWIEHVYLGRRDIQVSPESNSWEHFGKRIDDRITFNVVSDGKPVILRLRGDSIDAQFVSAILAVPSTNPMILDMLTRQRKVWWKRNWPVEDWRQSSTGQPSLKATASMLYAVPGISVIAEFLFQQGNILGAPFIMVKKPKKNGITIPTTVHWSQWHLIRTHLSSTLLEVKDTYLRHGLMPENTDLAMPRQLMVRVDVPQGIPAGKYQGELHIMMQGKSLSAPFSVKIIPVTLPDLTKPVGIYLEKPVYFGWFETLSSFGEQAMICDLKYLRKLGLTGISPPYPTPHNDELNEEFETLSILLNKMGFYAPLAYAPAKRLSQILGSSNAANVIARLEMQHKQRLHNSPYWSIADEPSNPGNVDLFKEMYRNFSLLAPSAKLAGHLNHEEDKKYLPMFDMILINDGFGADKKEIQDAQQDDRKVWLYNLPNPRAAAGFYLWKSGADGFLKWHGRMPTADPFDPTDGREIDVQFLYPSKYPCPKEPDINIVLYEMMEGIIDHRWLLWLVNQAQYDSTAKSLLNQLRREIPDEWQVMKNVGKYQLSTWRQQIINLTQ</sequence>
<proteinExistence type="predicted"/>
<reference evidence="2" key="1">
    <citation type="submission" date="2017-04" db="EMBL/GenBank/DDBJ databases">
        <title>Genome evolution of the luminous symbionts of deep sea anglerfish.</title>
        <authorList>
            <person name="Hendry T.A."/>
        </authorList>
    </citation>
    <scope>NUCLEOTIDE SEQUENCE [LARGE SCALE GENOMIC DNA]</scope>
</reference>
<evidence type="ECO:0000313" key="2">
    <source>
        <dbReference type="Proteomes" id="UP000219020"/>
    </source>
</evidence>
<keyword evidence="2" id="KW-1185">Reference proteome</keyword>
<dbReference type="EMBL" id="NBYY01000020">
    <property type="protein sequence ID" value="PCS22456.1"/>
    <property type="molecule type" value="Genomic_DNA"/>
</dbReference>
<dbReference type="AlphaFoldDB" id="A0A2A5T2T0"/>